<dbReference type="Gene3D" id="1.10.3210.10">
    <property type="entry name" value="Hypothetical protein af1432"/>
    <property type="match status" value="1"/>
</dbReference>
<dbReference type="OrthoDB" id="9802066at2"/>
<evidence type="ECO:0000259" key="4">
    <source>
        <dbReference type="PROSITE" id="PS51832"/>
    </source>
</evidence>
<keyword evidence="2" id="KW-0175">Coiled coil</keyword>
<dbReference type="InterPro" id="IPR001789">
    <property type="entry name" value="Sig_transdc_resp-reg_receiver"/>
</dbReference>
<dbReference type="SUPFAM" id="SSF52172">
    <property type="entry name" value="CheY-like"/>
    <property type="match status" value="1"/>
</dbReference>
<sequence>MEKTAGTVSQTTDKLTILLLDDESDILKALNRVLRMSYQVAAFTEGKEALEYMATHEVSIIISDMRMPEMDGAEFLEKAKALQPETIRILLTGYSDIQSTIKAINSGGIHTYISKPWDNENLKLTVEKAAEFFHLKHEKERLSKELEERNLQLEQMNEALEDSNAKLTDFNLKLEQKVEERTQALKGSNLRLEALLKSRNKTFRDILSMVTAIIEHRTGFPADHAERIANQAKAVAQRMHLSESDVGHVYLCGLMHQIGLIGAKDSEIEMTRVDPESQIPISPSANPVVGAKVVANIKRFEPLVDIIYHQDEHYDGSGRPDHLREEEIPVGARIIKVVKDYDFYVASPYNPRRMTTKSAQGYLKEQGGHMYDPEVVNIYLAMIQQPGQLEDGLELCIGLSEVRPGMIIKKDLYLPNGNLMLTAGNSISSALLSRLKSIERQTNMPIAVYIG</sequence>
<dbReference type="PANTHER" id="PTHR45228">
    <property type="entry name" value="CYCLIC DI-GMP PHOSPHODIESTERASE TM_0186-RELATED"/>
    <property type="match status" value="1"/>
</dbReference>
<feature type="modified residue" description="4-aspartylphosphate" evidence="1">
    <location>
        <position position="64"/>
    </location>
</feature>
<dbReference type="Gene3D" id="3.40.50.2300">
    <property type="match status" value="1"/>
</dbReference>
<reference evidence="5 6" key="1">
    <citation type="submission" date="2016-11" db="EMBL/GenBank/DDBJ databases">
        <authorList>
            <person name="Jaros S."/>
            <person name="Januszkiewicz K."/>
            <person name="Wedrychowicz H."/>
        </authorList>
    </citation>
    <scope>NUCLEOTIDE SEQUENCE [LARGE SCALE GENOMIC DNA]</scope>
    <source>
        <strain evidence="5 6">CECT 7868</strain>
    </source>
</reference>
<protein>
    <submittedName>
        <fullName evidence="5">Hydrogenase transcriptional regulatory protein hupR1</fullName>
    </submittedName>
</protein>
<keyword evidence="1" id="KW-0597">Phosphoprotein</keyword>
<dbReference type="EMBL" id="FQXZ01000045">
    <property type="protein sequence ID" value="SHI57942.1"/>
    <property type="molecule type" value="Genomic_DNA"/>
</dbReference>
<gene>
    <name evidence="5" type="primary">hupR1_2</name>
    <name evidence="5" type="ORF">VA7868_03973</name>
</gene>
<dbReference type="AlphaFoldDB" id="A0A1M6CA88"/>
<dbReference type="Pfam" id="PF13487">
    <property type="entry name" value="HD_5"/>
    <property type="match status" value="1"/>
</dbReference>
<dbReference type="STRING" id="1216006.VA7868_03973"/>
<evidence type="ECO:0000256" key="1">
    <source>
        <dbReference type="PROSITE-ProRule" id="PRU00169"/>
    </source>
</evidence>
<dbReference type="PANTHER" id="PTHR45228:SF8">
    <property type="entry name" value="TWO-COMPONENT RESPONSE REGULATOR-RELATED"/>
    <property type="match status" value="1"/>
</dbReference>
<evidence type="ECO:0000256" key="2">
    <source>
        <dbReference type="SAM" id="Coils"/>
    </source>
</evidence>
<dbReference type="RefSeq" id="WP_073605579.1">
    <property type="nucleotide sequence ID" value="NZ_FQXZ01000045.1"/>
</dbReference>
<dbReference type="InterPro" id="IPR037522">
    <property type="entry name" value="HD_GYP_dom"/>
</dbReference>
<proteinExistence type="predicted"/>
<dbReference type="PROSITE" id="PS51832">
    <property type="entry name" value="HD_GYP"/>
    <property type="match status" value="1"/>
</dbReference>
<dbReference type="GO" id="GO:0000160">
    <property type="term" value="P:phosphorelay signal transduction system"/>
    <property type="evidence" value="ECO:0007669"/>
    <property type="project" value="InterPro"/>
</dbReference>
<organism evidence="5 6">
    <name type="scientific">Vibrio aerogenes CECT 7868</name>
    <dbReference type="NCBI Taxonomy" id="1216006"/>
    <lineage>
        <taxon>Bacteria</taxon>
        <taxon>Pseudomonadati</taxon>
        <taxon>Pseudomonadota</taxon>
        <taxon>Gammaproteobacteria</taxon>
        <taxon>Vibrionales</taxon>
        <taxon>Vibrionaceae</taxon>
        <taxon>Vibrio</taxon>
    </lineage>
</organism>
<evidence type="ECO:0000313" key="5">
    <source>
        <dbReference type="EMBL" id="SHI57942.1"/>
    </source>
</evidence>
<dbReference type="CDD" id="cd17569">
    <property type="entry name" value="REC_HupR-like"/>
    <property type="match status" value="1"/>
</dbReference>
<evidence type="ECO:0000259" key="3">
    <source>
        <dbReference type="PROSITE" id="PS50110"/>
    </source>
</evidence>
<accession>A0A1M6CA88</accession>
<name>A0A1M6CA88_9VIBR</name>
<dbReference type="Pfam" id="PF00072">
    <property type="entry name" value="Response_reg"/>
    <property type="match status" value="1"/>
</dbReference>
<evidence type="ECO:0000313" key="6">
    <source>
        <dbReference type="Proteomes" id="UP000184608"/>
    </source>
</evidence>
<dbReference type="SMART" id="SM00448">
    <property type="entry name" value="REC"/>
    <property type="match status" value="1"/>
</dbReference>
<feature type="coiled-coil region" evidence="2">
    <location>
        <begin position="136"/>
        <end position="180"/>
    </location>
</feature>
<dbReference type="InterPro" id="IPR052020">
    <property type="entry name" value="Cyclic_di-GMP/3'3'-cGAMP_PDE"/>
</dbReference>
<feature type="domain" description="Response regulatory" evidence="3">
    <location>
        <begin position="16"/>
        <end position="130"/>
    </location>
</feature>
<dbReference type="Proteomes" id="UP000184608">
    <property type="component" value="Unassembled WGS sequence"/>
</dbReference>
<feature type="domain" description="HD-GYP" evidence="4">
    <location>
        <begin position="199"/>
        <end position="395"/>
    </location>
</feature>
<dbReference type="InterPro" id="IPR011006">
    <property type="entry name" value="CheY-like_superfamily"/>
</dbReference>
<dbReference type="SUPFAM" id="SSF109604">
    <property type="entry name" value="HD-domain/PDEase-like"/>
    <property type="match status" value="1"/>
</dbReference>
<keyword evidence="6" id="KW-1185">Reference proteome</keyword>
<dbReference type="PROSITE" id="PS50110">
    <property type="entry name" value="RESPONSE_REGULATORY"/>
    <property type="match status" value="1"/>
</dbReference>